<dbReference type="STRING" id="502025.Hoch_1539"/>
<keyword evidence="2" id="KW-1185">Reference proteome</keyword>
<protein>
    <submittedName>
        <fullName evidence="1">Uncharacterized protein</fullName>
    </submittedName>
</protein>
<dbReference type="KEGG" id="hoh:Hoch_1539"/>
<dbReference type="AlphaFoldDB" id="D0LVV7"/>
<evidence type="ECO:0000313" key="2">
    <source>
        <dbReference type="Proteomes" id="UP000001880"/>
    </source>
</evidence>
<dbReference type="HOGENOM" id="CLU_1501499_0_0_7"/>
<dbReference type="eggNOG" id="ENOG5030WG0">
    <property type="taxonomic scope" value="Bacteria"/>
</dbReference>
<dbReference type="Proteomes" id="UP000001880">
    <property type="component" value="Chromosome"/>
</dbReference>
<evidence type="ECO:0000313" key="1">
    <source>
        <dbReference type="EMBL" id="ACY14091.1"/>
    </source>
</evidence>
<organism evidence="1 2">
    <name type="scientific">Haliangium ochraceum (strain DSM 14365 / JCM 11303 / SMP-2)</name>
    <dbReference type="NCBI Taxonomy" id="502025"/>
    <lineage>
        <taxon>Bacteria</taxon>
        <taxon>Pseudomonadati</taxon>
        <taxon>Myxococcota</taxon>
        <taxon>Polyangia</taxon>
        <taxon>Haliangiales</taxon>
        <taxon>Kofleriaceae</taxon>
        <taxon>Haliangium</taxon>
    </lineage>
</organism>
<reference evidence="1 2" key="1">
    <citation type="journal article" date="2010" name="Stand. Genomic Sci.">
        <title>Complete genome sequence of Haliangium ochraceum type strain (SMP-2).</title>
        <authorList>
            <consortium name="US DOE Joint Genome Institute (JGI-PGF)"/>
            <person name="Ivanova N."/>
            <person name="Daum C."/>
            <person name="Lang E."/>
            <person name="Abt B."/>
            <person name="Kopitz M."/>
            <person name="Saunders E."/>
            <person name="Lapidus A."/>
            <person name="Lucas S."/>
            <person name="Glavina Del Rio T."/>
            <person name="Nolan M."/>
            <person name="Tice H."/>
            <person name="Copeland A."/>
            <person name="Cheng J.F."/>
            <person name="Chen F."/>
            <person name="Bruce D."/>
            <person name="Goodwin L."/>
            <person name="Pitluck S."/>
            <person name="Mavromatis K."/>
            <person name="Pati A."/>
            <person name="Mikhailova N."/>
            <person name="Chen A."/>
            <person name="Palaniappan K."/>
            <person name="Land M."/>
            <person name="Hauser L."/>
            <person name="Chang Y.J."/>
            <person name="Jeffries C.D."/>
            <person name="Detter J.C."/>
            <person name="Brettin T."/>
            <person name="Rohde M."/>
            <person name="Goker M."/>
            <person name="Bristow J."/>
            <person name="Markowitz V."/>
            <person name="Eisen J.A."/>
            <person name="Hugenholtz P."/>
            <person name="Kyrpides N.C."/>
            <person name="Klenk H.P."/>
        </authorList>
    </citation>
    <scope>NUCLEOTIDE SEQUENCE [LARGE SCALE GENOMIC DNA]</scope>
    <source>
        <strain evidence="2">DSM 14365 / CIP 107738 / JCM 11303 / AJ 13395 / SMP-2</strain>
    </source>
</reference>
<accession>D0LVV7</accession>
<dbReference type="EMBL" id="CP001804">
    <property type="protein sequence ID" value="ACY14091.1"/>
    <property type="molecule type" value="Genomic_DNA"/>
</dbReference>
<dbReference type="RefSeq" id="WP_012826700.1">
    <property type="nucleotide sequence ID" value="NC_013440.1"/>
</dbReference>
<proteinExistence type="predicted"/>
<gene>
    <name evidence="1" type="ordered locus">Hoch_1539</name>
</gene>
<name>D0LVV7_HALO1</name>
<sequence>MSTTAEVIREFEEFLFSLDRLLASNTLEAIIDLVDSLGGGEPVEIAAQELADILRALEGQLVQLSAVVADPLRHAQAMAGLLGLLRPLLEGMEQLVATSAEALADAGLDQAIQISDPVRGSVDFAGRMLGAGEALLELLPRPEDLESLRQRVAALVETVQSYADISRDDGEDHGEEGEA</sequence>